<sequence>MRKSSLLQPSWLAMWASDFDRFRHWCLFAAGILQIVTLRSNVQMYLNEAVLCWYQRLHCSKVPELDYSRAKVFLHNHHLCLVALQFFVPASMVLFSSLLCSFPWVSSLLPCPLLDKEVPLFMAWWVVFVCAVVNSTVLALYRHGILYVS</sequence>
<dbReference type="GO" id="GO:0016020">
    <property type="term" value="C:membrane"/>
    <property type="evidence" value="ECO:0007669"/>
    <property type="project" value="UniProtKB-SubCell"/>
</dbReference>
<evidence type="ECO:0000313" key="9">
    <source>
        <dbReference type="Proteomes" id="UP000249390"/>
    </source>
</evidence>
<dbReference type="EMBL" id="NQVE01000188">
    <property type="protein sequence ID" value="RAL41285.1"/>
    <property type="molecule type" value="Genomic_DNA"/>
</dbReference>
<dbReference type="PANTHER" id="PTHR13624">
    <property type="entry name" value="RE42071P"/>
    <property type="match status" value="1"/>
</dbReference>
<dbReference type="Pfam" id="PF10268">
    <property type="entry name" value="Tmemb_161AB"/>
    <property type="match status" value="1"/>
</dbReference>
<keyword evidence="6" id="KW-0325">Glycoprotein</keyword>
<evidence type="ECO:0000313" key="8">
    <source>
        <dbReference type="EMBL" id="RAL41285.1"/>
    </source>
</evidence>
<keyword evidence="4 7" id="KW-1133">Transmembrane helix</keyword>
<organism evidence="8 9">
    <name type="scientific">Cuscuta australis</name>
    <dbReference type="NCBI Taxonomy" id="267555"/>
    <lineage>
        <taxon>Eukaryota</taxon>
        <taxon>Viridiplantae</taxon>
        <taxon>Streptophyta</taxon>
        <taxon>Embryophyta</taxon>
        <taxon>Tracheophyta</taxon>
        <taxon>Spermatophyta</taxon>
        <taxon>Magnoliopsida</taxon>
        <taxon>eudicotyledons</taxon>
        <taxon>Gunneridae</taxon>
        <taxon>Pentapetalae</taxon>
        <taxon>asterids</taxon>
        <taxon>lamiids</taxon>
        <taxon>Solanales</taxon>
        <taxon>Convolvulaceae</taxon>
        <taxon>Cuscuteae</taxon>
        <taxon>Cuscuta</taxon>
        <taxon>Cuscuta subgen. Grammica</taxon>
        <taxon>Cuscuta sect. Cleistogrammica</taxon>
    </lineage>
</organism>
<evidence type="ECO:0000256" key="6">
    <source>
        <dbReference type="ARBA" id="ARBA00023180"/>
    </source>
</evidence>
<evidence type="ECO:0000256" key="7">
    <source>
        <dbReference type="SAM" id="Phobius"/>
    </source>
</evidence>
<dbReference type="Proteomes" id="UP000249390">
    <property type="component" value="Unassembled WGS sequence"/>
</dbReference>
<comment type="caution">
    <text evidence="8">The sequence shown here is derived from an EMBL/GenBank/DDBJ whole genome shotgun (WGS) entry which is preliminary data.</text>
</comment>
<comment type="subcellular location">
    <subcellularLocation>
        <location evidence="1">Membrane</location>
        <topology evidence="1">Multi-pass membrane protein</topology>
    </subcellularLocation>
</comment>
<comment type="similarity">
    <text evidence="2">Belongs to the TMEM161 family.</text>
</comment>
<protein>
    <submittedName>
        <fullName evidence="8">Uncharacterized protein</fullName>
    </submittedName>
</protein>
<proteinExistence type="inferred from homology"/>
<dbReference type="AlphaFoldDB" id="A0A328D6D2"/>
<dbReference type="InterPro" id="IPR019395">
    <property type="entry name" value="Transmembrane_161A/B"/>
</dbReference>
<feature type="transmembrane region" description="Helical" evidence="7">
    <location>
        <begin position="79"/>
        <end position="106"/>
    </location>
</feature>
<evidence type="ECO:0000256" key="1">
    <source>
        <dbReference type="ARBA" id="ARBA00004141"/>
    </source>
</evidence>
<keyword evidence="5 7" id="KW-0472">Membrane</keyword>
<evidence type="ECO:0000256" key="2">
    <source>
        <dbReference type="ARBA" id="ARBA00009706"/>
    </source>
</evidence>
<evidence type="ECO:0000256" key="3">
    <source>
        <dbReference type="ARBA" id="ARBA00022692"/>
    </source>
</evidence>
<feature type="transmembrane region" description="Helical" evidence="7">
    <location>
        <begin position="118"/>
        <end position="141"/>
    </location>
</feature>
<keyword evidence="3 7" id="KW-0812">Transmembrane</keyword>
<name>A0A328D6D2_9ASTE</name>
<gene>
    <name evidence="8" type="ORF">DM860_010079</name>
</gene>
<dbReference type="PANTHER" id="PTHR13624:SF6">
    <property type="entry name" value="EMEI"/>
    <property type="match status" value="1"/>
</dbReference>
<accession>A0A328D6D2</accession>
<keyword evidence="9" id="KW-1185">Reference proteome</keyword>
<evidence type="ECO:0000256" key="4">
    <source>
        <dbReference type="ARBA" id="ARBA00022989"/>
    </source>
</evidence>
<evidence type="ECO:0000256" key="5">
    <source>
        <dbReference type="ARBA" id="ARBA00023136"/>
    </source>
</evidence>
<reference evidence="8 9" key="1">
    <citation type="submission" date="2018-06" db="EMBL/GenBank/DDBJ databases">
        <title>The Genome of Cuscuta australis (Dodder) Provides Insight into the Evolution of Plant Parasitism.</title>
        <authorList>
            <person name="Liu H."/>
        </authorList>
    </citation>
    <scope>NUCLEOTIDE SEQUENCE [LARGE SCALE GENOMIC DNA]</scope>
    <source>
        <strain evidence="9">cv. Yunnan</strain>
        <tissue evidence="8">Vines</tissue>
    </source>
</reference>